<name>A0ABP1G9I9_9CHLO</name>
<protein>
    <submittedName>
        <fullName evidence="3">G10153 protein</fullName>
    </submittedName>
</protein>
<keyword evidence="1" id="KW-1133">Transmembrane helix</keyword>
<comment type="caution">
    <text evidence="3">The sequence shown here is derived from an EMBL/GenBank/DDBJ whole genome shotgun (WGS) entry which is preliminary data.</text>
</comment>
<gene>
    <name evidence="3" type="primary">g10153</name>
    <name evidence="3" type="ORF">VP750_LOCUS9135</name>
</gene>
<feature type="transmembrane region" description="Helical" evidence="1">
    <location>
        <begin position="576"/>
        <end position="599"/>
    </location>
</feature>
<dbReference type="EMBL" id="CAXHTA020000017">
    <property type="protein sequence ID" value="CAL5227229.1"/>
    <property type="molecule type" value="Genomic_DNA"/>
</dbReference>
<dbReference type="PANTHER" id="PTHR45662">
    <property type="entry name" value="PHOSPHATIDYLINOSITIDE PHOSPHATASE SAC1"/>
    <property type="match status" value="1"/>
</dbReference>
<feature type="transmembrane region" description="Helical" evidence="1">
    <location>
        <begin position="543"/>
        <end position="564"/>
    </location>
</feature>
<dbReference type="PROSITE" id="PS50275">
    <property type="entry name" value="SAC"/>
    <property type="match status" value="1"/>
</dbReference>
<evidence type="ECO:0000313" key="3">
    <source>
        <dbReference type="EMBL" id="CAL5227229.1"/>
    </source>
</evidence>
<evidence type="ECO:0000259" key="2">
    <source>
        <dbReference type="PROSITE" id="PS50275"/>
    </source>
</evidence>
<dbReference type="PANTHER" id="PTHR45662:SF2">
    <property type="entry name" value="PHOSPHATIDYLINOSITOL-3-PHOSPHATASE SAC1"/>
    <property type="match status" value="1"/>
</dbReference>
<evidence type="ECO:0000313" key="4">
    <source>
        <dbReference type="Proteomes" id="UP001497392"/>
    </source>
</evidence>
<accession>A0ABP1G9I9</accession>
<proteinExistence type="predicted"/>
<evidence type="ECO:0000256" key="1">
    <source>
        <dbReference type="SAM" id="Phobius"/>
    </source>
</evidence>
<sequence length="620" mass="67625">MQLQRMGTALVFVQPMEDGKASGSSVMIELQSGTVGMAEHSMPIGELGGKSACQRILGIIGLAKLASTSVLAVITSAEKVATVRGNAVYRVTGTRVLETGSSTSKDDPKYISLLRKALDPSDAGKGLYFSPTADLTLTQQRAAELEEQGGKEDGPFTSRTEQRFFWNRHLLAPFLEPTKMAIAEGGPEVDMPALPELAQFVVPLIQGSVHQIHDLQLVTAIADYSGSLTLIARRSAQRPGVRHWRRGAATDGTVANFVETEQIVELSPRDSSKPPVLSSFVQIRGSIPLLWSQIPNVKYKPPTRMSPEAATEPAFDAHISDILHSYKGVVAVNLANQSGTEGNLGRSFKQEAERYAKVKPGFEVVSFDFHHECKGMRYDRLERLWAMIEKHVDSHGTFQEGAQQQRQSGVLRINCIDCLDRTNVVQGWLARKQLDKLLTQLGLLTPGSSIKDTFPEVEKRFKWIWADHGDDISMQYAGTGALKSGFTRTGKRTFGGLIDDGVKSGMRYILNNFFDGHKQDALDLLTGTYTIKKDGPSPFKPSVNGLILIAVALLVFLKAMVSLFRTTVSGAADNSVVVALLQSTLVPLAVAGALLFVVVKNGKAMVDRPQLRPELAQPWS</sequence>
<feature type="domain" description="SAC" evidence="2">
    <location>
        <begin position="118"/>
        <end position="478"/>
    </location>
</feature>
<keyword evidence="4" id="KW-1185">Reference proteome</keyword>
<dbReference type="InterPro" id="IPR002013">
    <property type="entry name" value="SAC_dom"/>
</dbReference>
<keyword evidence="1" id="KW-0812">Transmembrane</keyword>
<dbReference type="Proteomes" id="UP001497392">
    <property type="component" value="Unassembled WGS sequence"/>
</dbReference>
<reference evidence="3 4" key="1">
    <citation type="submission" date="2024-06" db="EMBL/GenBank/DDBJ databases">
        <authorList>
            <person name="Kraege A."/>
            <person name="Thomma B."/>
        </authorList>
    </citation>
    <scope>NUCLEOTIDE SEQUENCE [LARGE SCALE GENOMIC DNA]</scope>
</reference>
<organism evidence="3 4">
    <name type="scientific">Coccomyxa viridis</name>
    <dbReference type="NCBI Taxonomy" id="1274662"/>
    <lineage>
        <taxon>Eukaryota</taxon>
        <taxon>Viridiplantae</taxon>
        <taxon>Chlorophyta</taxon>
        <taxon>core chlorophytes</taxon>
        <taxon>Trebouxiophyceae</taxon>
        <taxon>Trebouxiophyceae incertae sedis</taxon>
        <taxon>Coccomyxaceae</taxon>
        <taxon>Coccomyxa</taxon>
    </lineage>
</organism>
<keyword evidence="1" id="KW-0472">Membrane</keyword>
<dbReference type="Pfam" id="PF02383">
    <property type="entry name" value="Syja_N"/>
    <property type="match status" value="1"/>
</dbReference>